<dbReference type="Gene3D" id="2.40.170.20">
    <property type="entry name" value="TonB-dependent receptor, beta-barrel domain"/>
    <property type="match status" value="2"/>
</dbReference>
<keyword evidence="2 11" id="KW-0813">Transport</keyword>
<accession>A0A0G3XI37</accession>
<evidence type="ECO:0000256" key="9">
    <source>
        <dbReference type="ARBA" id="ARBA00023136"/>
    </source>
</evidence>
<dbReference type="GO" id="GO:0006826">
    <property type="term" value="P:iron ion transport"/>
    <property type="evidence" value="ECO:0007669"/>
    <property type="project" value="UniProtKB-KW"/>
</dbReference>
<dbReference type="InterPro" id="IPR012910">
    <property type="entry name" value="Plug_dom"/>
</dbReference>
<keyword evidence="9 11" id="KW-0472">Membrane</keyword>
<dbReference type="InterPro" id="IPR039426">
    <property type="entry name" value="TonB-dep_rcpt-like"/>
</dbReference>
<dbReference type="AlphaFoldDB" id="A0A0G3XI37"/>
<evidence type="ECO:0000313" key="15">
    <source>
        <dbReference type="EMBL" id="AKM10269.1"/>
    </source>
</evidence>
<keyword evidence="5 11" id="KW-0812">Transmembrane</keyword>
<keyword evidence="16" id="KW-1185">Reference proteome</keyword>
<evidence type="ECO:0000256" key="4">
    <source>
        <dbReference type="ARBA" id="ARBA00022496"/>
    </source>
</evidence>
<evidence type="ECO:0000256" key="6">
    <source>
        <dbReference type="ARBA" id="ARBA00023004"/>
    </source>
</evidence>
<dbReference type="STRING" id="1348774.AB433_10340"/>
<comment type="similarity">
    <text evidence="11 12">Belongs to the TonB-dependent receptor family.</text>
</comment>
<dbReference type="Proteomes" id="UP000035287">
    <property type="component" value="Chromosome"/>
</dbReference>
<dbReference type="InterPro" id="IPR036942">
    <property type="entry name" value="Beta-barrel_TonB_sf"/>
</dbReference>
<keyword evidence="3 11" id="KW-1134">Transmembrane beta strand</keyword>
<dbReference type="OrthoDB" id="7192131at2"/>
<proteinExistence type="inferred from homology"/>
<dbReference type="InterPro" id="IPR000531">
    <property type="entry name" value="Beta-barrel_TonB"/>
</dbReference>
<dbReference type="GO" id="GO:0009279">
    <property type="term" value="C:cell outer membrane"/>
    <property type="evidence" value="ECO:0007669"/>
    <property type="project" value="UniProtKB-SubCell"/>
</dbReference>
<feature type="domain" description="TonB-dependent receptor plug" evidence="14">
    <location>
        <begin position="66"/>
        <end position="173"/>
    </location>
</feature>
<dbReference type="EMBL" id="CP011770">
    <property type="protein sequence ID" value="AKM10269.1"/>
    <property type="molecule type" value="Genomic_DNA"/>
</dbReference>
<evidence type="ECO:0000313" key="16">
    <source>
        <dbReference type="Proteomes" id="UP000035287"/>
    </source>
</evidence>
<comment type="subcellular location">
    <subcellularLocation>
        <location evidence="1 11">Cell outer membrane</location>
        <topology evidence="1 11">Multi-pass membrane protein</topology>
    </subcellularLocation>
</comment>
<dbReference type="PROSITE" id="PS52016">
    <property type="entry name" value="TONB_DEPENDENT_REC_3"/>
    <property type="match status" value="1"/>
</dbReference>
<dbReference type="PATRIC" id="fig|1348774.3.peg.2168"/>
<evidence type="ECO:0000256" key="8">
    <source>
        <dbReference type="ARBA" id="ARBA00023077"/>
    </source>
</evidence>
<feature type="domain" description="TonB-dependent receptor-like beta-barrel" evidence="13">
    <location>
        <begin position="347"/>
        <end position="782"/>
    </location>
</feature>
<protein>
    <submittedName>
        <fullName evidence="15">Uncharacterized protein</fullName>
    </submittedName>
</protein>
<evidence type="ECO:0000256" key="3">
    <source>
        <dbReference type="ARBA" id="ARBA00022452"/>
    </source>
</evidence>
<evidence type="ECO:0000256" key="11">
    <source>
        <dbReference type="PROSITE-ProRule" id="PRU01360"/>
    </source>
</evidence>
<dbReference type="Pfam" id="PF07715">
    <property type="entry name" value="Plug"/>
    <property type="match status" value="1"/>
</dbReference>
<keyword evidence="8 12" id="KW-0798">TonB box</keyword>
<dbReference type="RefSeq" id="WP_047820938.1">
    <property type="nucleotide sequence ID" value="NZ_CP011770.1"/>
</dbReference>
<dbReference type="PANTHER" id="PTHR32552">
    <property type="entry name" value="FERRICHROME IRON RECEPTOR-RELATED"/>
    <property type="match status" value="1"/>
</dbReference>
<keyword evidence="6" id="KW-0408">Iron</keyword>
<keyword evidence="4" id="KW-0410">Iron transport</keyword>
<keyword evidence="10 11" id="KW-0998">Cell outer membrane</keyword>
<dbReference type="PANTHER" id="PTHR32552:SF81">
    <property type="entry name" value="TONB-DEPENDENT OUTER MEMBRANE RECEPTOR"/>
    <property type="match status" value="1"/>
</dbReference>
<evidence type="ECO:0000256" key="1">
    <source>
        <dbReference type="ARBA" id="ARBA00004571"/>
    </source>
</evidence>
<gene>
    <name evidence="15" type="ORF">AB433_10340</name>
</gene>
<evidence type="ECO:0000256" key="12">
    <source>
        <dbReference type="RuleBase" id="RU003357"/>
    </source>
</evidence>
<evidence type="ECO:0000256" key="7">
    <source>
        <dbReference type="ARBA" id="ARBA00023065"/>
    </source>
</evidence>
<name>A0A0G3XI37_9SPHN</name>
<dbReference type="SUPFAM" id="SSF56935">
    <property type="entry name" value="Porins"/>
    <property type="match status" value="1"/>
</dbReference>
<organism evidence="15 16">
    <name type="scientific">Croceicoccus naphthovorans</name>
    <dbReference type="NCBI Taxonomy" id="1348774"/>
    <lineage>
        <taxon>Bacteria</taxon>
        <taxon>Pseudomonadati</taxon>
        <taxon>Pseudomonadota</taxon>
        <taxon>Alphaproteobacteria</taxon>
        <taxon>Sphingomonadales</taxon>
        <taxon>Erythrobacteraceae</taxon>
        <taxon>Croceicoccus</taxon>
    </lineage>
</organism>
<evidence type="ECO:0000256" key="5">
    <source>
        <dbReference type="ARBA" id="ARBA00022692"/>
    </source>
</evidence>
<sequence length="819" mass="88784">MNVTKDKAVRSKISYFRYSTALAGLLSFGNNALAQTAVSNEQAAEPNGTVGFEEIIVTAQKKSENVQKVGIAIQAFTGDDLAERGIQSSTQLVDVTPGLALSSAGGGTESHFSIRGVTQSDYNDIVESPNAVYLDDGYMPFQGAQTFMMMDLERVEIQKGPQGTLFGRNATGGLIQFISRKPSLTEYSGYLSLEAGMLDSPTNPLRTTVEGAVGGPISDKLGFRIAAKGFKLSPFVINRYPEQLFEGPLSGDGADLGAERMLAVRGILLFKPSESFSSELTGFVLRRTMSAGFFEQEQAAAVIDRNGTWVDTVVIGPNETRLSIGPGGADAGWDVQNTGIFTPGPPGRPVPGGDYFGFTGIKPWVTSSSYGFDKAGHVDMEGVNLKNTWDISGAITLTSVSDYKKLSKLQTSNGASGPTAVIFPTIGNEAWSFTQELRLNGNAGNLQWQAGAFYLHTDIDANSALGIGLANPQISLSTLASQKTNSYSIFAQGDWSFADKWKLILGGRYTQEKKRSLVTQTIFLRPTELYYPRTITDPGYIATIGPLPGGLPFAGRSDDGLWAMKAQINYSPTNDMLLYAGVNRGVKAGGFNSPLAGGLPIPASLLSYKPEVIWAFEGGVKSSWFDNRLQANLSIFHYDYRDYQAFLFAGVGGIVINRDSKTNGGELSIKAVPARGLNITAGVSYTDAKVYNFPTDVTEQVVRTVRPSFTPKWRSNLDARYSHSFHNGTLTWDANWTYRSSMFFSLRNFSAVSDVGHSKFGAGISWEDQSEQLTFGLRVENLANERIKTSVFDVASVCGCVDVSYELPRVYTLSVRYNF</sequence>
<evidence type="ECO:0000256" key="10">
    <source>
        <dbReference type="ARBA" id="ARBA00023237"/>
    </source>
</evidence>
<dbReference type="KEGG" id="cna:AB433_10340"/>
<dbReference type="Pfam" id="PF00593">
    <property type="entry name" value="TonB_dep_Rec_b-barrel"/>
    <property type="match status" value="1"/>
</dbReference>
<keyword evidence="7" id="KW-0406">Ion transport</keyword>
<reference evidence="15 16" key="1">
    <citation type="submission" date="2015-06" db="EMBL/GenBank/DDBJ databases">
        <authorList>
            <person name="Zeng Y."/>
            <person name="Huang Y."/>
        </authorList>
    </citation>
    <scope>NUCLEOTIDE SEQUENCE [LARGE SCALE GENOMIC DNA]</scope>
    <source>
        <strain evidence="15 16">PQ-2</strain>
    </source>
</reference>
<evidence type="ECO:0000256" key="2">
    <source>
        <dbReference type="ARBA" id="ARBA00022448"/>
    </source>
</evidence>
<evidence type="ECO:0000259" key="14">
    <source>
        <dbReference type="Pfam" id="PF07715"/>
    </source>
</evidence>
<evidence type="ECO:0000259" key="13">
    <source>
        <dbReference type="Pfam" id="PF00593"/>
    </source>
</evidence>